<dbReference type="Proteomes" id="UP000572837">
    <property type="component" value="Unassembled WGS sequence"/>
</dbReference>
<accession>A0A7L4II61</accession>
<feature type="region of interest" description="Disordered" evidence="8">
    <location>
        <begin position="799"/>
        <end position="818"/>
    </location>
</feature>
<dbReference type="InterPro" id="IPR003034">
    <property type="entry name" value="SAP_dom"/>
</dbReference>
<proteinExistence type="predicted"/>
<gene>
    <name evidence="10" type="primary">Mkl1</name>
    <name evidence="10" type="ORF">PORRUF_R01423</name>
</gene>
<keyword evidence="2" id="KW-0677">Repeat</keyword>
<feature type="region of interest" description="Disordered" evidence="8">
    <location>
        <begin position="552"/>
        <end position="573"/>
    </location>
</feature>
<feature type="repeat" description="RPEL" evidence="7">
    <location>
        <begin position="15"/>
        <end position="40"/>
    </location>
</feature>
<feature type="repeat" description="RPEL" evidence="7">
    <location>
        <begin position="59"/>
        <end position="84"/>
    </location>
</feature>
<feature type="compositionally biased region" description="Pro residues" evidence="8">
    <location>
        <begin position="213"/>
        <end position="225"/>
    </location>
</feature>
<evidence type="ECO:0000256" key="8">
    <source>
        <dbReference type="SAM" id="MobiDB-lite"/>
    </source>
</evidence>
<dbReference type="Gene3D" id="6.10.150.10">
    <property type="match status" value="1"/>
</dbReference>
<dbReference type="Gene3D" id="1.10.720.30">
    <property type="entry name" value="SAP domain"/>
    <property type="match status" value="1"/>
</dbReference>
<feature type="non-terminal residue" evidence="10">
    <location>
        <position position="1000"/>
    </location>
</feature>
<feature type="non-terminal residue" evidence="10">
    <location>
        <position position="1"/>
    </location>
</feature>
<keyword evidence="11" id="KW-1185">Reference proteome</keyword>
<evidence type="ECO:0000256" key="2">
    <source>
        <dbReference type="ARBA" id="ARBA00022737"/>
    </source>
</evidence>
<evidence type="ECO:0000256" key="7">
    <source>
        <dbReference type="PROSITE-ProRule" id="PRU00401"/>
    </source>
</evidence>
<dbReference type="GO" id="GO:0045944">
    <property type="term" value="P:positive regulation of transcription by RNA polymerase II"/>
    <property type="evidence" value="ECO:0007669"/>
    <property type="project" value="TreeGrafter"/>
</dbReference>
<feature type="compositionally biased region" description="Basic and acidic residues" evidence="8">
    <location>
        <begin position="563"/>
        <end position="573"/>
    </location>
</feature>
<dbReference type="FunFam" id="1.10.720.30:FF:000002">
    <property type="entry name" value="Myocardin related transcription factor A"/>
    <property type="match status" value="1"/>
</dbReference>
<dbReference type="SUPFAM" id="SSF68906">
    <property type="entry name" value="SAP domain"/>
    <property type="match status" value="1"/>
</dbReference>
<dbReference type="PANTHER" id="PTHR22793:SF6">
    <property type="entry name" value="MYOCARDIN-RELATED TRANSCRIPTION FACTOR A"/>
    <property type="match status" value="1"/>
</dbReference>
<evidence type="ECO:0000259" key="9">
    <source>
        <dbReference type="PROSITE" id="PS50800"/>
    </source>
</evidence>
<dbReference type="SMART" id="SM00513">
    <property type="entry name" value="SAP"/>
    <property type="match status" value="1"/>
</dbReference>
<feature type="compositionally biased region" description="Pro residues" evidence="8">
    <location>
        <begin position="852"/>
        <end position="862"/>
    </location>
</feature>
<feature type="compositionally biased region" description="Polar residues" evidence="8">
    <location>
        <begin position="651"/>
        <end position="671"/>
    </location>
</feature>
<evidence type="ECO:0000256" key="6">
    <source>
        <dbReference type="ARBA" id="ARBA00023242"/>
    </source>
</evidence>
<evidence type="ECO:0000313" key="10">
    <source>
        <dbReference type="EMBL" id="NXY28401.1"/>
    </source>
</evidence>
<comment type="subcellular location">
    <subcellularLocation>
        <location evidence="1">Nucleus</location>
    </subcellularLocation>
</comment>
<dbReference type="InterPro" id="IPR043451">
    <property type="entry name" value="Myocardin-like"/>
</dbReference>
<keyword evidence="5" id="KW-0804">Transcription</keyword>
<evidence type="ECO:0000256" key="1">
    <source>
        <dbReference type="ARBA" id="ARBA00004123"/>
    </source>
</evidence>
<feature type="domain" description="SAP" evidence="9">
    <location>
        <begin position="383"/>
        <end position="417"/>
    </location>
</feature>
<organism evidence="10 11">
    <name type="scientific">Pomatorhinus ruficollis</name>
    <name type="common">streak-breasted scimitar babbler</name>
    <dbReference type="NCBI Taxonomy" id="932028"/>
    <lineage>
        <taxon>Eukaryota</taxon>
        <taxon>Metazoa</taxon>
        <taxon>Chordata</taxon>
        <taxon>Craniata</taxon>
        <taxon>Vertebrata</taxon>
        <taxon>Euteleostomi</taxon>
        <taxon>Archelosauria</taxon>
        <taxon>Archosauria</taxon>
        <taxon>Dinosauria</taxon>
        <taxon>Saurischia</taxon>
        <taxon>Theropoda</taxon>
        <taxon>Coelurosauria</taxon>
        <taxon>Aves</taxon>
        <taxon>Neognathae</taxon>
        <taxon>Neoaves</taxon>
        <taxon>Telluraves</taxon>
        <taxon>Australaves</taxon>
        <taxon>Passeriformes</taxon>
        <taxon>Sylvioidea</taxon>
        <taxon>Timaliidae</taxon>
        <taxon>Pomatorhinus</taxon>
    </lineage>
</organism>
<dbReference type="PROSITE" id="PS51073">
    <property type="entry name" value="RPEL"/>
    <property type="match status" value="3"/>
</dbReference>
<evidence type="ECO:0000256" key="4">
    <source>
        <dbReference type="ARBA" id="ARBA00023054"/>
    </source>
</evidence>
<dbReference type="InterPro" id="IPR036361">
    <property type="entry name" value="SAP_dom_sf"/>
</dbReference>
<feature type="region of interest" description="Disordered" evidence="8">
    <location>
        <begin position="146"/>
        <end position="293"/>
    </location>
</feature>
<evidence type="ECO:0000256" key="3">
    <source>
        <dbReference type="ARBA" id="ARBA00023015"/>
    </source>
</evidence>
<dbReference type="Pfam" id="PF02755">
    <property type="entry name" value="RPEL"/>
    <property type="match status" value="3"/>
</dbReference>
<evidence type="ECO:0000313" key="11">
    <source>
        <dbReference type="Proteomes" id="UP000572837"/>
    </source>
</evidence>
<feature type="region of interest" description="Disordered" evidence="8">
    <location>
        <begin position="358"/>
        <end position="378"/>
    </location>
</feature>
<feature type="compositionally biased region" description="Polar residues" evidence="8">
    <location>
        <begin position="184"/>
        <end position="208"/>
    </location>
</feature>
<keyword evidence="4" id="KW-0175">Coiled coil</keyword>
<evidence type="ECO:0000256" key="5">
    <source>
        <dbReference type="ARBA" id="ARBA00023163"/>
    </source>
</evidence>
<feature type="region of interest" description="Disordered" evidence="8">
    <location>
        <begin position="740"/>
        <end position="771"/>
    </location>
</feature>
<keyword evidence="6" id="KW-0539">Nucleus</keyword>
<dbReference type="GO" id="GO:0005634">
    <property type="term" value="C:nucleus"/>
    <property type="evidence" value="ECO:0007669"/>
    <property type="project" value="UniProtKB-SubCell"/>
</dbReference>
<protein>
    <submittedName>
        <fullName evidence="10">MKL1 protein</fullName>
    </submittedName>
</protein>
<dbReference type="Gene3D" id="6.10.140.2040">
    <property type="match status" value="1"/>
</dbReference>
<dbReference type="PANTHER" id="PTHR22793">
    <property type="entry name" value="MYOCARDIN-RELATED TRANSCRIPTION FACTOR-RELATED"/>
    <property type="match status" value="1"/>
</dbReference>
<dbReference type="Pfam" id="PF02037">
    <property type="entry name" value="SAP"/>
    <property type="match status" value="1"/>
</dbReference>
<dbReference type="GO" id="GO:0003713">
    <property type="term" value="F:transcription coactivator activity"/>
    <property type="evidence" value="ECO:0007669"/>
    <property type="project" value="TreeGrafter"/>
</dbReference>
<feature type="compositionally biased region" description="Polar residues" evidence="8">
    <location>
        <begin position="497"/>
        <end position="511"/>
    </location>
</feature>
<feature type="repeat" description="RPEL" evidence="7">
    <location>
        <begin position="103"/>
        <end position="128"/>
    </location>
</feature>
<feature type="region of interest" description="Disordered" evidence="8">
    <location>
        <begin position="482"/>
        <end position="512"/>
    </location>
</feature>
<reference evidence="10 11" key="1">
    <citation type="submission" date="2020-02" db="EMBL/GenBank/DDBJ databases">
        <title>Bird 10,000 Genomes (B10K) Project - Family phase.</title>
        <authorList>
            <person name="Zhang G."/>
        </authorList>
    </citation>
    <scope>NUCLEOTIDE SEQUENCE [LARGE SCALE GENOMIC DNA]</scope>
    <source>
        <strain evidence="10">B10K-IZ-033-81</strain>
        <tissue evidence="10">Muscle</tissue>
    </source>
</reference>
<keyword evidence="3" id="KW-0805">Transcription regulation</keyword>
<feature type="region of interest" description="Disordered" evidence="8">
    <location>
        <begin position="605"/>
        <end position="625"/>
    </location>
</feature>
<dbReference type="SMART" id="SM00707">
    <property type="entry name" value="RPEL"/>
    <property type="match status" value="3"/>
</dbReference>
<feature type="region of interest" description="Disordered" evidence="8">
    <location>
        <begin position="651"/>
        <end position="676"/>
    </location>
</feature>
<feature type="compositionally biased region" description="Basic and acidic residues" evidence="8">
    <location>
        <begin position="253"/>
        <end position="268"/>
    </location>
</feature>
<dbReference type="InterPro" id="IPR004018">
    <property type="entry name" value="RPEL_repeat"/>
</dbReference>
<dbReference type="GO" id="GO:0051145">
    <property type="term" value="P:smooth muscle cell differentiation"/>
    <property type="evidence" value="ECO:0007669"/>
    <property type="project" value="TreeGrafter"/>
</dbReference>
<feature type="region of interest" description="Disordered" evidence="8">
    <location>
        <begin position="840"/>
        <end position="866"/>
    </location>
</feature>
<comment type="caution">
    <text evidence="10">The sequence shown here is derived from an EMBL/GenBank/DDBJ whole genome shotgun (WGS) entry which is preliminary data.</text>
</comment>
<sequence>CTDGFPSLPSLRGHAVLQLKLQQRRTREELVSQGIMPPLKSPAAFHEQRKSLERARTEDYLKRKIRSRPERSELVRMHILEETSAEPSLQAKQLKLKRARLADDLNEKIAQRPGPMELVEKNILPVESSLKEAIIVGQVNYPKVADNSSFDEDSSDALSPEQPPSHESQGSVPSPMDSRICEPLTSTPGTSLAQGSSQLQISADSSETLFVPEQPPPPLPPPPLLPSSLSNGVALTAAKPPPTLIKQSQPKSANEKSQRSKKAKELKPKVKKLKYHQYIPPDQKQDKGAPPMDSSYAKILQQQQLFLQLQILNQQQQHYNYQTILPAPPKPPGEQQSGASTPAVRNLSAAVSSTCSVSSGSSGLMRQNSNAAVGKPGPLPANLDEMKVAELKQELKLRALPVSGTKMDLIERLRAYQEQNGATSQTTPTPKPSTAAVLPKAAEVVVAFPTARLSTGPALVTTGIAPAEVVVAAVTGGGVMKFGSTGSTPPVSPTPSERSQMSTGDENSGTGDTFGEMVTSPLTQLTLQTSPVQFLVKEESSKSASCSINVAPRSEQCSAGNSRDAEVRDKDRMLQEKDKQIEELTRMLKQKQQLVEMLRLQLEQEKRSQQSQPAPTVAGERTALTSKSGVFGTQVKSENGFLSCQFAKQSSGQTDQFSPAPNSSQMDTSNPSPVPKKAVMVKQEVPATEAEPPCQSHSPRLFLGQQGSILSDLIKGTPPPTLITDSTGTHIVLTVTKQSTERQGLSPHGMAGSSCPPLQPCSPAAPSPSQMDLEQQQHTPLFGTPPPPLLVPSVAMKEPPPGYEEAMKQQPKAQENGCSSQQMDDLFDILIESGEISADFKDQSSPAGKEPPVVPACSPPPSSHHSSELAVLVSLGQPVPVGRLEDFLESSTGLPLLTAGHDGPEPLSLIDDLHSEMLSSSAILDHPPSPMDTSELHLAHEPSGGIALDLAEANLDSMDWLELPGGSVMSLAPLSTVAPSLFSTDFLDGHDLQLHWDSCL</sequence>
<dbReference type="EMBL" id="VZSW01000024">
    <property type="protein sequence ID" value="NXY28401.1"/>
    <property type="molecule type" value="Genomic_DNA"/>
</dbReference>
<feature type="compositionally biased region" description="Pro residues" evidence="8">
    <location>
        <begin position="757"/>
        <end position="766"/>
    </location>
</feature>
<name>A0A7L4II61_9PASS</name>
<dbReference type="PROSITE" id="PS50800">
    <property type="entry name" value="SAP"/>
    <property type="match status" value="1"/>
</dbReference>
<dbReference type="AlphaFoldDB" id="A0A7L4II61"/>